<evidence type="ECO:0000256" key="1">
    <source>
        <dbReference type="ARBA" id="ARBA00009129"/>
    </source>
</evidence>
<dbReference type="EMBL" id="CP036298">
    <property type="protein sequence ID" value="QDV27452.1"/>
    <property type="molecule type" value="Genomic_DNA"/>
</dbReference>
<keyword evidence="2" id="KW-0472">Membrane</keyword>
<keyword evidence="2" id="KW-1133">Transmembrane helix</keyword>
<proteinExistence type="inferred from homology"/>
<dbReference type="InterPro" id="IPR008462">
    <property type="entry name" value="CsbD"/>
</dbReference>
<dbReference type="PANTHER" id="PTHR34977:SF1">
    <property type="entry name" value="UPF0337 PROTEIN YJBJ"/>
    <property type="match status" value="1"/>
</dbReference>
<dbReference type="Pfam" id="PF05532">
    <property type="entry name" value="CsbD"/>
    <property type="match status" value="1"/>
</dbReference>
<dbReference type="InterPro" id="IPR036629">
    <property type="entry name" value="YjbJ_sf"/>
</dbReference>
<gene>
    <name evidence="4" type="ORF">Q31a_58410</name>
</gene>
<feature type="domain" description="CsbD-like" evidence="3">
    <location>
        <begin position="7"/>
        <end position="57"/>
    </location>
</feature>
<comment type="similarity">
    <text evidence="1">Belongs to the UPF0337 (CsbD) family.</text>
</comment>
<evidence type="ECO:0000256" key="2">
    <source>
        <dbReference type="SAM" id="Phobius"/>
    </source>
</evidence>
<dbReference type="AlphaFoldDB" id="A0A518GFR6"/>
<dbReference type="InterPro" id="IPR050423">
    <property type="entry name" value="UPF0337_stress_rsp"/>
</dbReference>
<reference evidence="4 5" key="1">
    <citation type="submission" date="2019-02" db="EMBL/GenBank/DDBJ databases">
        <title>Deep-cultivation of Planctomycetes and their phenomic and genomic characterization uncovers novel biology.</title>
        <authorList>
            <person name="Wiegand S."/>
            <person name="Jogler M."/>
            <person name="Boedeker C."/>
            <person name="Pinto D."/>
            <person name="Vollmers J."/>
            <person name="Rivas-Marin E."/>
            <person name="Kohn T."/>
            <person name="Peeters S.H."/>
            <person name="Heuer A."/>
            <person name="Rast P."/>
            <person name="Oberbeckmann S."/>
            <person name="Bunk B."/>
            <person name="Jeske O."/>
            <person name="Meyerdierks A."/>
            <person name="Storesund J.E."/>
            <person name="Kallscheuer N."/>
            <person name="Luecker S."/>
            <person name="Lage O.M."/>
            <person name="Pohl T."/>
            <person name="Merkel B.J."/>
            <person name="Hornburger P."/>
            <person name="Mueller R.-W."/>
            <person name="Bruemmer F."/>
            <person name="Labrenz M."/>
            <person name="Spormann A.M."/>
            <person name="Op den Camp H."/>
            <person name="Overmann J."/>
            <person name="Amann R."/>
            <person name="Jetten M.S.M."/>
            <person name="Mascher T."/>
            <person name="Medema M.H."/>
            <person name="Devos D.P."/>
            <person name="Kaster A.-K."/>
            <person name="Ovreas L."/>
            <person name="Rohde M."/>
            <person name="Galperin M.Y."/>
            <person name="Jogler C."/>
        </authorList>
    </citation>
    <scope>NUCLEOTIDE SEQUENCE [LARGE SCALE GENOMIC DNA]</scope>
    <source>
        <strain evidence="4 5">Q31a</strain>
    </source>
</reference>
<protein>
    <recommendedName>
        <fullName evidence="3">CsbD-like domain-containing protein</fullName>
    </recommendedName>
</protein>
<dbReference type="RefSeq" id="WP_197355782.1">
    <property type="nucleotide sequence ID" value="NZ_CP036298.1"/>
</dbReference>
<dbReference type="KEGG" id="ahel:Q31a_58410"/>
<dbReference type="SUPFAM" id="SSF69047">
    <property type="entry name" value="Hypothetical protein YjbJ"/>
    <property type="match status" value="1"/>
</dbReference>
<evidence type="ECO:0000313" key="4">
    <source>
        <dbReference type="EMBL" id="QDV27452.1"/>
    </source>
</evidence>
<dbReference type="Proteomes" id="UP000318017">
    <property type="component" value="Chromosome"/>
</dbReference>
<evidence type="ECO:0000313" key="5">
    <source>
        <dbReference type="Proteomes" id="UP000318017"/>
    </source>
</evidence>
<keyword evidence="5" id="KW-1185">Reference proteome</keyword>
<dbReference type="PANTHER" id="PTHR34977">
    <property type="entry name" value="UPF0337 PROTEIN YJBJ"/>
    <property type="match status" value="1"/>
</dbReference>
<evidence type="ECO:0000259" key="3">
    <source>
        <dbReference type="Pfam" id="PF05532"/>
    </source>
</evidence>
<accession>A0A518GFR6</accession>
<organism evidence="4 5">
    <name type="scientific">Aureliella helgolandensis</name>
    <dbReference type="NCBI Taxonomy" id="2527968"/>
    <lineage>
        <taxon>Bacteria</taxon>
        <taxon>Pseudomonadati</taxon>
        <taxon>Planctomycetota</taxon>
        <taxon>Planctomycetia</taxon>
        <taxon>Pirellulales</taxon>
        <taxon>Pirellulaceae</taxon>
        <taxon>Aureliella</taxon>
    </lineage>
</organism>
<feature type="transmembrane region" description="Helical" evidence="2">
    <location>
        <begin position="119"/>
        <end position="138"/>
    </location>
</feature>
<keyword evidence="2" id="KW-0812">Transmembrane</keyword>
<dbReference type="Gene3D" id="1.10.1470.10">
    <property type="entry name" value="YjbJ"/>
    <property type="match status" value="1"/>
</dbReference>
<name>A0A518GFR6_9BACT</name>
<sequence>MMVSKERLQGSWHSVVGAVKEKFGQITGDDLSKVEGDVDQLVGLLQRKAGQSREQVESFLNSCCRSSESTVNRISESAAEYADAASHAVRENYDRLAADAQRGYESTVKTMRRRPLESVAIALGAGVLAGLAVGISLSSRR</sequence>